<evidence type="ECO:0000256" key="2">
    <source>
        <dbReference type="ARBA" id="ARBA00008072"/>
    </source>
</evidence>
<keyword evidence="9" id="KW-1185">Reference proteome</keyword>
<sequence length="359" mass="38814">MCENAFFVVTIILCWLATAGEVLLMKAMVLEKIGELGAESCPLKLVELELPEPQVGELRLKIRACGVCHTELDEIEGRTAPSRLPVVLGHEVIGIVDKCGYGVDPTLAGQRMGVGWIYHSSGGTSENLSSDFIATGRDVDGGYAEYMVVPAQYAFPIPALFSDAEAAPLLCAGSVGYRSLKLTGLQNGQRLGLTGFGGSAHIVLQLARHLFPASEIYVFARDESTRQFARQLGADWVGDSGDTPPHRLQSIIDTTPAWRPVVEAMGNLAPGGRLIINAIRKQNNDKGCLSELSYHRHLWLEKEIKSVANITAADIAEFLPLAATIPIKTEVKTFALEQANEALRELKLTAVRGAKVLLI</sequence>
<evidence type="ECO:0000256" key="6">
    <source>
        <dbReference type="ARBA" id="ARBA00023002"/>
    </source>
</evidence>
<keyword evidence="5" id="KW-0862">Zinc</keyword>
<comment type="caution">
    <text evidence="8">The sequence shown here is derived from an EMBL/GenBank/DDBJ whole genome shotgun (WGS) entry which is preliminary data.</text>
</comment>
<keyword evidence="6" id="KW-0560">Oxidoreductase</keyword>
<dbReference type="InterPro" id="IPR002328">
    <property type="entry name" value="ADH_Zn_CS"/>
</dbReference>
<dbReference type="AlphaFoldDB" id="A0YAT1"/>
<keyword evidence="4" id="KW-0479">Metal-binding</keyword>
<dbReference type="EMBL" id="AAVT01000002">
    <property type="protein sequence ID" value="EAW31661.1"/>
    <property type="molecule type" value="Genomic_DNA"/>
</dbReference>
<dbReference type="EC" id="1.1.1.1" evidence="3"/>
<evidence type="ECO:0000313" key="8">
    <source>
        <dbReference type="EMBL" id="EAW31661.1"/>
    </source>
</evidence>
<dbReference type="GO" id="GO:0008270">
    <property type="term" value="F:zinc ion binding"/>
    <property type="evidence" value="ECO:0007669"/>
    <property type="project" value="InterPro"/>
</dbReference>
<gene>
    <name evidence="8" type="ORF">GP2143_04405</name>
</gene>
<dbReference type="InterPro" id="IPR036291">
    <property type="entry name" value="NAD(P)-bd_dom_sf"/>
</dbReference>
<dbReference type="PANTHER" id="PTHR42940">
    <property type="entry name" value="ALCOHOL DEHYDROGENASE 1-RELATED"/>
    <property type="match status" value="1"/>
</dbReference>
<dbReference type="Proteomes" id="UP000004931">
    <property type="component" value="Unassembled WGS sequence"/>
</dbReference>
<evidence type="ECO:0000313" key="9">
    <source>
        <dbReference type="Proteomes" id="UP000004931"/>
    </source>
</evidence>
<evidence type="ECO:0000259" key="7">
    <source>
        <dbReference type="SMART" id="SM00829"/>
    </source>
</evidence>
<evidence type="ECO:0000256" key="4">
    <source>
        <dbReference type="ARBA" id="ARBA00022723"/>
    </source>
</evidence>
<dbReference type="PANTHER" id="PTHR42940:SF8">
    <property type="entry name" value="VACUOLAR PROTEIN SORTING-ASSOCIATED PROTEIN 11"/>
    <property type="match status" value="1"/>
</dbReference>
<dbReference type="GO" id="GO:0005737">
    <property type="term" value="C:cytoplasm"/>
    <property type="evidence" value="ECO:0007669"/>
    <property type="project" value="TreeGrafter"/>
</dbReference>
<evidence type="ECO:0000256" key="5">
    <source>
        <dbReference type="ARBA" id="ARBA00022833"/>
    </source>
</evidence>
<dbReference type="Pfam" id="PF08240">
    <property type="entry name" value="ADH_N"/>
    <property type="match status" value="1"/>
</dbReference>
<dbReference type="SUPFAM" id="SSF51735">
    <property type="entry name" value="NAD(P)-binding Rossmann-fold domains"/>
    <property type="match status" value="1"/>
</dbReference>
<protein>
    <recommendedName>
        <fullName evidence="3">alcohol dehydrogenase</fullName>
        <ecNumber evidence="3">1.1.1.1</ecNumber>
    </recommendedName>
</protein>
<evidence type="ECO:0000256" key="3">
    <source>
        <dbReference type="ARBA" id="ARBA00013190"/>
    </source>
</evidence>
<dbReference type="SMART" id="SM00829">
    <property type="entry name" value="PKS_ER"/>
    <property type="match status" value="1"/>
</dbReference>
<name>A0YAT1_9GAMM</name>
<dbReference type="STRING" id="247633.GP2143_04405"/>
<dbReference type="Gene3D" id="3.40.50.720">
    <property type="entry name" value="NAD(P)-binding Rossmann-like Domain"/>
    <property type="match status" value="1"/>
</dbReference>
<dbReference type="InterPro" id="IPR011032">
    <property type="entry name" value="GroES-like_sf"/>
</dbReference>
<dbReference type="eggNOG" id="COG1064">
    <property type="taxonomic scope" value="Bacteria"/>
</dbReference>
<evidence type="ECO:0000256" key="1">
    <source>
        <dbReference type="ARBA" id="ARBA00001947"/>
    </source>
</evidence>
<reference evidence="8 9" key="1">
    <citation type="journal article" date="2010" name="J. Bacteriol.">
        <title>Genome sequence of the oligotrophic marine Gammaproteobacterium HTCC2143, isolated from the Oregon Coast.</title>
        <authorList>
            <person name="Oh H.M."/>
            <person name="Kang I."/>
            <person name="Ferriera S."/>
            <person name="Giovannoni S.J."/>
            <person name="Cho J.C."/>
        </authorList>
    </citation>
    <scope>NUCLEOTIDE SEQUENCE [LARGE SCALE GENOMIC DNA]</scope>
    <source>
        <strain evidence="8 9">HTCC2143</strain>
    </source>
</reference>
<dbReference type="PROSITE" id="PS00059">
    <property type="entry name" value="ADH_ZINC"/>
    <property type="match status" value="1"/>
</dbReference>
<accession>A0YAT1</accession>
<dbReference type="SUPFAM" id="SSF50129">
    <property type="entry name" value="GroES-like"/>
    <property type="match status" value="1"/>
</dbReference>
<feature type="domain" description="Enoyl reductase (ER)" evidence="7">
    <location>
        <begin position="37"/>
        <end position="358"/>
    </location>
</feature>
<dbReference type="Gene3D" id="3.90.180.10">
    <property type="entry name" value="Medium-chain alcohol dehydrogenases, catalytic domain"/>
    <property type="match status" value="1"/>
</dbReference>
<dbReference type="InterPro" id="IPR013154">
    <property type="entry name" value="ADH-like_N"/>
</dbReference>
<comment type="similarity">
    <text evidence="2">Belongs to the zinc-containing alcohol dehydrogenase family.</text>
</comment>
<proteinExistence type="inferred from homology"/>
<organism evidence="8 9">
    <name type="scientific">marine gamma proteobacterium HTCC2143</name>
    <dbReference type="NCBI Taxonomy" id="247633"/>
    <lineage>
        <taxon>Bacteria</taxon>
        <taxon>Pseudomonadati</taxon>
        <taxon>Pseudomonadota</taxon>
        <taxon>Gammaproteobacteria</taxon>
        <taxon>Cellvibrionales</taxon>
        <taxon>Spongiibacteraceae</taxon>
        <taxon>BD1-7 clade</taxon>
    </lineage>
</organism>
<comment type="cofactor">
    <cofactor evidence="1">
        <name>Zn(2+)</name>
        <dbReference type="ChEBI" id="CHEBI:29105"/>
    </cofactor>
</comment>
<dbReference type="InterPro" id="IPR020843">
    <property type="entry name" value="ER"/>
</dbReference>
<dbReference type="GO" id="GO:0004022">
    <property type="term" value="F:alcohol dehydrogenase (NAD+) activity"/>
    <property type="evidence" value="ECO:0007669"/>
    <property type="project" value="UniProtKB-EC"/>
</dbReference>